<dbReference type="HOGENOM" id="CLU_070562_1_1_9"/>
<dbReference type="InterPro" id="IPR029478">
    <property type="entry name" value="TM1586_NiRdase"/>
</dbReference>
<name>G8M0X3_ACECE</name>
<dbReference type="Pfam" id="PF14512">
    <property type="entry name" value="TM1586_NiRdase"/>
    <property type="match status" value="1"/>
</dbReference>
<dbReference type="Proteomes" id="UP000005435">
    <property type="component" value="Chromosome"/>
</dbReference>
<dbReference type="EMBL" id="CP003065">
    <property type="protein sequence ID" value="AEV70216.1"/>
    <property type="molecule type" value="Genomic_DNA"/>
</dbReference>
<evidence type="ECO:0000313" key="3">
    <source>
        <dbReference type="Proteomes" id="UP000005435"/>
    </source>
</evidence>
<dbReference type="Gene3D" id="3.40.109.30">
    <property type="entry name" value="putative nitroreductase (tm1586), domain 2"/>
    <property type="match status" value="1"/>
</dbReference>
<evidence type="ECO:0000259" key="1">
    <source>
        <dbReference type="Pfam" id="PF14512"/>
    </source>
</evidence>
<organism evidence="2 3">
    <name type="scientific">Acetivibrio clariflavus (strain DSM 19732 / NBRC 101661 / EBR45)</name>
    <name type="common">Clostridium clariflavum</name>
    <dbReference type="NCBI Taxonomy" id="720554"/>
    <lineage>
        <taxon>Bacteria</taxon>
        <taxon>Bacillati</taxon>
        <taxon>Bacillota</taxon>
        <taxon>Clostridia</taxon>
        <taxon>Eubacteriales</taxon>
        <taxon>Oscillospiraceae</taxon>
        <taxon>Acetivibrio</taxon>
    </lineage>
</organism>
<dbReference type="InterPro" id="IPR000415">
    <property type="entry name" value="Nitroreductase-like"/>
</dbReference>
<sequence>MKNEYIAKRKSVRKFDATPFSDELLAAIKDKIKAVRPLFPDIAYSVEVIEDKNPSKHNPPYYLFFSSEEKDGCYENIGFIGQQLSLYLTSIGVGSYFRMKKPNLDSKSNLTYVICMPFGRPAEPLFRESFEFKRKKLSEICEGYDIRIEAARLAPSAFNGQNWYFVAKSGRIHCYRKKPNFFMGVIKDKLTCIDMGIALCHICEESETFSYRKLDTAPEKKGYIYMGTVI</sequence>
<dbReference type="OrthoDB" id="9814075at2"/>
<dbReference type="Gene3D" id="3.40.109.10">
    <property type="entry name" value="NADH Oxidase"/>
    <property type="match status" value="1"/>
</dbReference>
<reference evidence="3" key="1">
    <citation type="submission" date="2011-12" db="EMBL/GenBank/DDBJ databases">
        <title>Complete sequence of Clostridium clariflavum DSM 19732.</title>
        <authorList>
            <consortium name="US DOE Joint Genome Institute"/>
            <person name="Lucas S."/>
            <person name="Han J."/>
            <person name="Lapidus A."/>
            <person name="Cheng J.-F."/>
            <person name="Goodwin L."/>
            <person name="Pitluck S."/>
            <person name="Peters L."/>
            <person name="Teshima H."/>
            <person name="Detter J.C."/>
            <person name="Han C."/>
            <person name="Tapia R."/>
            <person name="Land M."/>
            <person name="Hauser L."/>
            <person name="Kyrpides N."/>
            <person name="Ivanova N."/>
            <person name="Pagani I."/>
            <person name="Kitzmiller T."/>
            <person name="Lynd L."/>
            <person name="Izquierdo J."/>
            <person name="Woyke T."/>
        </authorList>
    </citation>
    <scope>NUCLEOTIDE SEQUENCE [LARGE SCALE GENOMIC DNA]</scope>
    <source>
        <strain evidence="3">DSM 19732 / NBRC 101661 / EBR45</strain>
    </source>
</reference>
<gene>
    <name evidence="2" type="ordered locus">Clocl_3763</name>
</gene>
<dbReference type="RefSeq" id="WP_014256724.1">
    <property type="nucleotide sequence ID" value="NC_016627.1"/>
</dbReference>
<dbReference type="eggNOG" id="COG0778">
    <property type="taxonomic scope" value="Bacteria"/>
</dbReference>
<dbReference type="STRING" id="720554.Clocl_3763"/>
<accession>G8M0X3</accession>
<keyword evidence="3" id="KW-1185">Reference proteome</keyword>
<dbReference type="AlphaFoldDB" id="G8M0X3"/>
<feature type="domain" description="Putative nitroreductase TM1586" evidence="1">
    <location>
        <begin position="4"/>
        <end position="202"/>
    </location>
</feature>
<evidence type="ECO:0000313" key="2">
    <source>
        <dbReference type="EMBL" id="AEV70216.1"/>
    </source>
</evidence>
<dbReference type="SUPFAM" id="SSF55469">
    <property type="entry name" value="FMN-dependent nitroreductase-like"/>
    <property type="match status" value="1"/>
</dbReference>
<proteinExistence type="predicted"/>
<dbReference type="KEGG" id="ccl:Clocl_3763"/>
<dbReference type="GO" id="GO:0016491">
    <property type="term" value="F:oxidoreductase activity"/>
    <property type="evidence" value="ECO:0007669"/>
    <property type="project" value="InterPro"/>
</dbReference>
<reference evidence="2 3" key="2">
    <citation type="journal article" date="2012" name="Stand. Genomic Sci.">
        <title>Complete Genome Sequence of Clostridium clariflavum DSM 19732.</title>
        <authorList>
            <person name="Izquierdo J.A."/>
            <person name="Goodwin L."/>
            <person name="Davenport K.W."/>
            <person name="Teshima H."/>
            <person name="Bruce D."/>
            <person name="Detter C."/>
            <person name="Tapia R."/>
            <person name="Han S."/>
            <person name="Land M."/>
            <person name="Hauser L."/>
            <person name="Jeffries C.D."/>
            <person name="Han J."/>
            <person name="Pitluck S."/>
            <person name="Nolan M."/>
            <person name="Chen A."/>
            <person name="Huntemann M."/>
            <person name="Mavromatis K."/>
            <person name="Mikhailova N."/>
            <person name="Liolios K."/>
            <person name="Woyke T."/>
            <person name="Lynd L.R."/>
        </authorList>
    </citation>
    <scope>NUCLEOTIDE SEQUENCE [LARGE SCALE GENOMIC DNA]</scope>
    <source>
        <strain evidence="3">DSM 19732 / NBRC 101661 / EBR45</strain>
    </source>
</reference>
<protein>
    <recommendedName>
        <fullName evidence="1">Putative nitroreductase TM1586 domain-containing protein</fullName>
    </recommendedName>
</protein>